<sequence>MAQNGMVRAISPSAIVRWNKYMSDGVLACLLVPITHPTNRFPGMASKKMAMRMRHSMIAGVAVSGSVSHDKVFGFTT</sequence>
<keyword evidence="2" id="KW-1185">Reference proteome</keyword>
<organism evidence="1 2">
    <name type="scientific">Eleginops maclovinus</name>
    <name type="common">Patagonian blennie</name>
    <name type="synonym">Eleginus maclovinus</name>
    <dbReference type="NCBI Taxonomy" id="56733"/>
    <lineage>
        <taxon>Eukaryota</taxon>
        <taxon>Metazoa</taxon>
        <taxon>Chordata</taxon>
        <taxon>Craniata</taxon>
        <taxon>Vertebrata</taxon>
        <taxon>Euteleostomi</taxon>
        <taxon>Actinopterygii</taxon>
        <taxon>Neopterygii</taxon>
        <taxon>Teleostei</taxon>
        <taxon>Neoteleostei</taxon>
        <taxon>Acanthomorphata</taxon>
        <taxon>Eupercaria</taxon>
        <taxon>Perciformes</taxon>
        <taxon>Notothenioidei</taxon>
        <taxon>Eleginopidae</taxon>
        <taxon>Eleginops</taxon>
    </lineage>
</organism>
<reference evidence="1 2" key="1">
    <citation type="journal article" date="2023" name="Genes (Basel)">
        <title>Chromosome-Level Genome Assembly and Circadian Gene Repertoire of the Patagonia Blennie Eleginops maclovinus-The Closest Ancestral Proxy of Antarctic Cryonotothenioids.</title>
        <authorList>
            <person name="Cheng C.C."/>
            <person name="Rivera-Colon A.G."/>
            <person name="Minhas B.F."/>
            <person name="Wilson L."/>
            <person name="Rayamajhi N."/>
            <person name="Vargas-Chacoff L."/>
            <person name="Catchen J.M."/>
        </authorList>
    </citation>
    <scope>NUCLEOTIDE SEQUENCE [LARGE SCALE GENOMIC DNA]</scope>
    <source>
        <strain evidence="1">JMC-PN-2008</strain>
    </source>
</reference>
<proteinExistence type="predicted"/>
<accession>A0AAN8AA74</accession>
<gene>
    <name evidence="1" type="ORF">PBY51_016867</name>
</gene>
<comment type="caution">
    <text evidence="1">The sequence shown here is derived from an EMBL/GenBank/DDBJ whole genome shotgun (WGS) entry which is preliminary data.</text>
</comment>
<dbReference type="AlphaFoldDB" id="A0AAN8AA74"/>
<dbReference type="Proteomes" id="UP001346869">
    <property type="component" value="Unassembled WGS sequence"/>
</dbReference>
<protein>
    <submittedName>
        <fullName evidence="1">Uncharacterized protein</fullName>
    </submittedName>
</protein>
<evidence type="ECO:0000313" key="2">
    <source>
        <dbReference type="Proteomes" id="UP001346869"/>
    </source>
</evidence>
<reference evidence="1 2" key="2">
    <citation type="journal article" date="2023" name="Mol. Biol. Evol.">
        <title>Genomics of Secondarily Temperate Adaptation in the Only Non-Antarctic Icefish.</title>
        <authorList>
            <person name="Rivera-Colon A.G."/>
            <person name="Rayamajhi N."/>
            <person name="Minhas B.F."/>
            <person name="Madrigal G."/>
            <person name="Bilyk K.T."/>
            <person name="Yoon V."/>
            <person name="Hune M."/>
            <person name="Gregory S."/>
            <person name="Cheng C.H.C."/>
            <person name="Catchen J.M."/>
        </authorList>
    </citation>
    <scope>NUCLEOTIDE SEQUENCE [LARGE SCALE GENOMIC DNA]</scope>
    <source>
        <strain evidence="1">JMC-PN-2008</strain>
    </source>
</reference>
<name>A0AAN8AA74_ELEMC</name>
<evidence type="ECO:0000313" key="1">
    <source>
        <dbReference type="EMBL" id="KAK5847763.1"/>
    </source>
</evidence>
<dbReference type="EMBL" id="JAUZQC010000026">
    <property type="protein sequence ID" value="KAK5847763.1"/>
    <property type="molecule type" value="Genomic_DNA"/>
</dbReference>